<evidence type="ECO:0000313" key="2">
    <source>
        <dbReference type="Proteomes" id="UP000807342"/>
    </source>
</evidence>
<sequence length="158" mass="17986">MRASQLVDVHPLWKFAWKKEIIAELQETHNIHILGAQLNNWVACMDYAHTVKGIQDELDSLAVCTGAVGFTVISQSHVNNSTQLVWLDSNSSLNYLKDKYNVTGNKVTCNFELWACSNNGKKEHSLSMLQKACTKMILESFNKVLNHHDICMSWENFD</sequence>
<dbReference type="AlphaFoldDB" id="A0A9P6BWJ3"/>
<protein>
    <submittedName>
        <fullName evidence="1">Uncharacterized protein</fullName>
    </submittedName>
</protein>
<dbReference type="OrthoDB" id="2999252at2759"/>
<proteinExistence type="predicted"/>
<dbReference type="EMBL" id="MU152255">
    <property type="protein sequence ID" value="KAF9440799.1"/>
    <property type="molecule type" value="Genomic_DNA"/>
</dbReference>
<accession>A0A9P6BWJ3</accession>
<name>A0A9P6BWJ3_9AGAR</name>
<reference evidence="1" key="1">
    <citation type="submission" date="2020-11" db="EMBL/GenBank/DDBJ databases">
        <authorList>
            <consortium name="DOE Joint Genome Institute"/>
            <person name="Ahrendt S."/>
            <person name="Riley R."/>
            <person name="Andreopoulos W."/>
            <person name="Labutti K."/>
            <person name="Pangilinan J."/>
            <person name="Ruiz-Duenas F.J."/>
            <person name="Barrasa J.M."/>
            <person name="Sanchez-Garcia M."/>
            <person name="Camarero S."/>
            <person name="Miyauchi S."/>
            <person name="Serrano A."/>
            <person name="Linde D."/>
            <person name="Babiker R."/>
            <person name="Drula E."/>
            <person name="Ayuso-Fernandez I."/>
            <person name="Pacheco R."/>
            <person name="Padilla G."/>
            <person name="Ferreira P."/>
            <person name="Barriuso J."/>
            <person name="Kellner H."/>
            <person name="Castanera R."/>
            <person name="Alfaro M."/>
            <person name="Ramirez L."/>
            <person name="Pisabarro A.G."/>
            <person name="Kuo A."/>
            <person name="Tritt A."/>
            <person name="Lipzen A."/>
            <person name="He G."/>
            <person name="Yan M."/>
            <person name="Ng V."/>
            <person name="Cullen D."/>
            <person name="Martin F."/>
            <person name="Rosso M.-N."/>
            <person name="Henrissat B."/>
            <person name="Hibbett D."/>
            <person name="Martinez A.T."/>
            <person name="Grigoriev I.V."/>
        </authorList>
    </citation>
    <scope>NUCLEOTIDE SEQUENCE</scope>
    <source>
        <strain evidence="1">MF-IS2</strain>
    </source>
</reference>
<organism evidence="1 2">
    <name type="scientific">Macrolepiota fuliginosa MF-IS2</name>
    <dbReference type="NCBI Taxonomy" id="1400762"/>
    <lineage>
        <taxon>Eukaryota</taxon>
        <taxon>Fungi</taxon>
        <taxon>Dikarya</taxon>
        <taxon>Basidiomycota</taxon>
        <taxon>Agaricomycotina</taxon>
        <taxon>Agaricomycetes</taxon>
        <taxon>Agaricomycetidae</taxon>
        <taxon>Agaricales</taxon>
        <taxon>Agaricineae</taxon>
        <taxon>Agaricaceae</taxon>
        <taxon>Macrolepiota</taxon>
    </lineage>
</organism>
<evidence type="ECO:0000313" key="1">
    <source>
        <dbReference type="EMBL" id="KAF9440799.1"/>
    </source>
</evidence>
<dbReference type="Proteomes" id="UP000807342">
    <property type="component" value="Unassembled WGS sequence"/>
</dbReference>
<keyword evidence="2" id="KW-1185">Reference proteome</keyword>
<gene>
    <name evidence="1" type="ORF">P691DRAFT_767226</name>
</gene>
<comment type="caution">
    <text evidence="1">The sequence shown here is derived from an EMBL/GenBank/DDBJ whole genome shotgun (WGS) entry which is preliminary data.</text>
</comment>